<dbReference type="PANTHER" id="PTHR31415:SF51">
    <property type="entry name" value="LATE EMBRYOGENESIS ABUNDANT (LEA) HYDROXYPROLINE-RICH GLYCOPROTEIN FAMILY"/>
    <property type="match status" value="1"/>
</dbReference>
<keyword evidence="2 5" id="KW-0812">Transmembrane</keyword>
<evidence type="ECO:0000313" key="8">
    <source>
        <dbReference type="Proteomes" id="UP001396334"/>
    </source>
</evidence>
<name>A0ABR2RUJ0_9ROSI</name>
<accession>A0ABR2RUJ0</accession>
<proteinExistence type="predicted"/>
<evidence type="ECO:0000256" key="4">
    <source>
        <dbReference type="ARBA" id="ARBA00023136"/>
    </source>
</evidence>
<reference evidence="7 8" key="1">
    <citation type="journal article" date="2024" name="G3 (Bethesda)">
        <title>Genome assembly of Hibiscus sabdariffa L. provides insights into metabolisms of medicinal natural products.</title>
        <authorList>
            <person name="Kim T."/>
        </authorList>
    </citation>
    <scope>NUCLEOTIDE SEQUENCE [LARGE SCALE GENOMIC DNA]</scope>
    <source>
        <strain evidence="7">TK-2024</strain>
        <tissue evidence="7">Old leaves</tissue>
    </source>
</reference>
<organism evidence="7 8">
    <name type="scientific">Hibiscus sabdariffa</name>
    <name type="common">roselle</name>
    <dbReference type="NCBI Taxonomy" id="183260"/>
    <lineage>
        <taxon>Eukaryota</taxon>
        <taxon>Viridiplantae</taxon>
        <taxon>Streptophyta</taxon>
        <taxon>Embryophyta</taxon>
        <taxon>Tracheophyta</taxon>
        <taxon>Spermatophyta</taxon>
        <taxon>Magnoliopsida</taxon>
        <taxon>eudicotyledons</taxon>
        <taxon>Gunneridae</taxon>
        <taxon>Pentapetalae</taxon>
        <taxon>rosids</taxon>
        <taxon>malvids</taxon>
        <taxon>Malvales</taxon>
        <taxon>Malvaceae</taxon>
        <taxon>Malvoideae</taxon>
        <taxon>Hibiscus</taxon>
    </lineage>
</organism>
<protein>
    <recommendedName>
        <fullName evidence="6">Late embryogenesis abundant protein LEA-2 subgroup domain-containing protein</fullName>
    </recommendedName>
</protein>
<dbReference type="Pfam" id="PF03168">
    <property type="entry name" value="LEA_2"/>
    <property type="match status" value="1"/>
</dbReference>
<evidence type="ECO:0000259" key="6">
    <source>
        <dbReference type="Pfam" id="PF03168"/>
    </source>
</evidence>
<keyword evidence="4 5" id="KW-0472">Membrane</keyword>
<dbReference type="Proteomes" id="UP001396334">
    <property type="component" value="Unassembled WGS sequence"/>
</dbReference>
<dbReference type="PANTHER" id="PTHR31415">
    <property type="entry name" value="OS05G0367900 PROTEIN"/>
    <property type="match status" value="1"/>
</dbReference>
<comment type="caution">
    <text evidence="7">The sequence shown here is derived from an EMBL/GenBank/DDBJ whole genome shotgun (WGS) entry which is preliminary data.</text>
</comment>
<evidence type="ECO:0000256" key="2">
    <source>
        <dbReference type="ARBA" id="ARBA00022692"/>
    </source>
</evidence>
<evidence type="ECO:0000256" key="1">
    <source>
        <dbReference type="ARBA" id="ARBA00004167"/>
    </source>
</evidence>
<dbReference type="EMBL" id="JBBPBN010000020">
    <property type="protein sequence ID" value="KAK9016414.1"/>
    <property type="molecule type" value="Genomic_DNA"/>
</dbReference>
<feature type="transmembrane region" description="Helical" evidence="5">
    <location>
        <begin position="20"/>
        <end position="42"/>
    </location>
</feature>
<feature type="domain" description="Late embryogenesis abundant protein LEA-2 subgroup" evidence="6">
    <location>
        <begin position="74"/>
        <end position="177"/>
    </location>
</feature>
<keyword evidence="8" id="KW-1185">Reference proteome</keyword>
<comment type="subcellular location">
    <subcellularLocation>
        <location evidence="1">Membrane</location>
        <topology evidence="1">Single-pass membrane protein</topology>
    </subcellularLocation>
</comment>
<keyword evidence="3 5" id="KW-1133">Transmembrane helix</keyword>
<evidence type="ECO:0000256" key="3">
    <source>
        <dbReference type="ARBA" id="ARBA00022989"/>
    </source>
</evidence>
<evidence type="ECO:0000256" key="5">
    <source>
        <dbReference type="SAM" id="Phobius"/>
    </source>
</evidence>
<dbReference type="InterPro" id="IPR004864">
    <property type="entry name" value="LEA_2"/>
</dbReference>
<gene>
    <name evidence="7" type="ORF">V6N11_078914</name>
</gene>
<sequence>MSVKECGGHHEARRKFFRRVIASILVFILIVLITIFLIWAILRPSKPSFTLLDTTVYAFNASAPSLLTSNFQITIRSRNPNDLIGIYYDRLDVYAEYRDEEITLRCRLPPTYQGYNEVNIWSPFIYGTMVPVAPEYSLSLDAEQAAGSVFLMIKIGGRLRWRVGAFITGRYHIHVSCPAYITFRGQSDGVLVGENAVKLQFVQRCHVSLW</sequence>
<evidence type="ECO:0000313" key="7">
    <source>
        <dbReference type="EMBL" id="KAK9016414.1"/>
    </source>
</evidence>
<dbReference type="InterPro" id="IPR044839">
    <property type="entry name" value="NDR1-like"/>
</dbReference>